<feature type="chain" id="PRO_5002429747" description="DUF4382 domain-containing protein" evidence="1">
    <location>
        <begin position="21"/>
        <end position="169"/>
    </location>
</feature>
<evidence type="ECO:0000259" key="2">
    <source>
        <dbReference type="Pfam" id="PF14321"/>
    </source>
</evidence>
<feature type="signal peptide" evidence="1">
    <location>
        <begin position="1"/>
        <end position="20"/>
    </location>
</feature>
<comment type="caution">
    <text evidence="3">The sequence shown here is derived from an EMBL/GenBank/DDBJ whole genome shotgun (WGS) entry which is preliminary data.</text>
</comment>
<proteinExistence type="predicted"/>
<organism evidence="3 4">
    <name type="scientific">Flavihumibacter petaseus NBRC 106054</name>
    <dbReference type="NCBI Taxonomy" id="1220578"/>
    <lineage>
        <taxon>Bacteria</taxon>
        <taxon>Pseudomonadati</taxon>
        <taxon>Bacteroidota</taxon>
        <taxon>Chitinophagia</taxon>
        <taxon>Chitinophagales</taxon>
        <taxon>Chitinophagaceae</taxon>
        <taxon>Flavihumibacter</taxon>
    </lineage>
</organism>
<keyword evidence="1" id="KW-0732">Signal</keyword>
<name>A0A0E9MTD9_9BACT</name>
<dbReference type="Pfam" id="PF14321">
    <property type="entry name" value="DUF4382"/>
    <property type="match status" value="1"/>
</dbReference>
<dbReference type="EMBL" id="BBWV01000001">
    <property type="protein sequence ID" value="GAO41022.1"/>
    <property type="molecule type" value="Genomic_DNA"/>
</dbReference>
<dbReference type="OrthoDB" id="2111471at2"/>
<dbReference type="AlphaFoldDB" id="A0A0E9MTD9"/>
<evidence type="ECO:0000313" key="3">
    <source>
        <dbReference type="EMBL" id="GAO41022.1"/>
    </source>
</evidence>
<dbReference type="Proteomes" id="UP000033121">
    <property type="component" value="Unassembled WGS sequence"/>
</dbReference>
<reference evidence="3 4" key="1">
    <citation type="submission" date="2015-04" db="EMBL/GenBank/DDBJ databases">
        <title>Whole genome shotgun sequence of Flavihumibacter petaseus NBRC 106054.</title>
        <authorList>
            <person name="Miyazawa S."/>
            <person name="Hosoyama A."/>
            <person name="Hashimoto M."/>
            <person name="Noguchi M."/>
            <person name="Tsuchikane K."/>
            <person name="Ohji S."/>
            <person name="Yamazoe A."/>
            <person name="Ichikawa N."/>
            <person name="Kimura A."/>
            <person name="Fujita N."/>
        </authorList>
    </citation>
    <scope>NUCLEOTIDE SEQUENCE [LARGE SCALE GENOMIC DNA]</scope>
    <source>
        <strain evidence="3 4">NBRC 106054</strain>
    </source>
</reference>
<feature type="domain" description="DUF4382" evidence="2">
    <location>
        <begin position="29"/>
        <end position="164"/>
    </location>
</feature>
<evidence type="ECO:0000256" key="1">
    <source>
        <dbReference type="SAM" id="SignalP"/>
    </source>
</evidence>
<dbReference type="InterPro" id="IPR025491">
    <property type="entry name" value="DUF4382"/>
</dbReference>
<accession>A0A0E9MTD9</accession>
<dbReference type="RefSeq" id="WP_052955396.1">
    <property type="nucleotide sequence ID" value="NZ_BBWV01000001.1"/>
</dbReference>
<evidence type="ECO:0000313" key="4">
    <source>
        <dbReference type="Proteomes" id="UP000033121"/>
    </source>
</evidence>
<dbReference type="STRING" id="1220578.FPE01S_01_00340"/>
<dbReference type="PROSITE" id="PS51257">
    <property type="entry name" value="PROKAR_LIPOPROTEIN"/>
    <property type="match status" value="1"/>
</dbReference>
<protein>
    <recommendedName>
        <fullName evidence="2">DUF4382 domain-containing protein</fullName>
    </recommendedName>
</protein>
<gene>
    <name evidence="3" type="ORF">FPE01S_01_00340</name>
</gene>
<sequence>MKIRKTTLAAAFAATMFFVACDKDDKKPTTELSVHLTDNPYDATAVDVDIREVNVKVDGSDWISLPTHVGIYNLLDYQNGLDTLVCKGSIPAGRLQEVRFVLGSENSITIADTKYPLTIPSGSESGLKLKIDRDLRPVSDSIVVDFDAALSIFQEGTGDFKLKPVIKLK</sequence>
<keyword evidence="4" id="KW-1185">Reference proteome</keyword>